<dbReference type="InterPro" id="IPR058581">
    <property type="entry name" value="TM_HPP"/>
</dbReference>
<accession>A0A6G0XDH0</accession>
<keyword evidence="1" id="KW-0472">Membrane</keyword>
<evidence type="ECO:0000259" key="2">
    <source>
        <dbReference type="Pfam" id="PF04982"/>
    </source>
</evidence>
<comment type="caution">
    <text evidence="3">The sequence shown here is derived from an EMBL/GenBank/DDBJ whole genome shotgun (WGS) entry which is preliminary data.</text>
</comment>
<sequence length="215" mass="23256">MMDYIYKFRGQQVPPEACPAIRQIAVQQADRARSGDSSRALQVLFWSWLGSFCGIAILAAIQFNLHAIQPSQVEIQTLSASFGAMAILVFGAVQAPLSQPRNAILGSTMSAAVGVGVARLFVHLGVEWKWLRCALAVSLSMLAMQVTDTLHPPGGAAALVAVMGGSELEQLGFLYLITPVLIGTCILLMVSLVLNNVQRQYPRYWIFPPTTLPSN</sequence>
<dbReference type="Pfam" id="PF04982">
    <property type="entry name" value="TM_HPP"/>
    <property type="match status" value="1"/>
</dbReference>
<dbReference type="AlphaFoldDB" id="A0A6G0XDH0"/>
<organism evidence="3 4">
    <name type="scientific">Aphanomyces euteiches</name>
    <dbReference type="NCBI Taxonomy" id="100861"/>
    <lineage>
        <taxon>Eukaryota</taxon>
        <taxon>Sar</taxon>
        <taxon>Stramenopiles</taxon>
        <taxon>Oomycota</taxon>
        <taxon>Saprolegniomycetes</taxon>
        <taxon>Saprolegniales</taxon>
        <taxon>Verrucalvaceae</taxon>
        <taxon>Aphanomyces</taxon>
    </lineage>
</organism>
<dbReference type="VEuPathDB" id="FungiDB:AeMF1_004077"/>
<name>A0A6G0XDH0_9STRA</name>
<dbReference type="Proteomes" id="UP000481153">
    <property type="component" value="Unassembled WGS sequence"/>
</dbReference>
<feature type="transmembrane region" description="Helical" evidence="1">
    <location>
        <begin position="43"/>
        <end position="65"/>
    </location>
</feature>
<dbReference type="PANTHER" id="PTHR33741:SF5">
    <property type="entry name" value="TRANSMEMBRANE PROTEIN DDB_G0269096-RELATED"/>
    <property type="match status" value="1"/>
</dbReference>
<evidence type="ECO:0000313" key="3">
    <source>
        <dbReference type="EMBL" id="KAF0738098.1"/>
    </source>
</evidence>
<feature type="transmembrane region" description="Helical" evidence="1">
    <location>
        <begin position="77"/>
        <end position="97"/>
    </location>
</feature>
<protein>
    <recommendedName>
        <fullName evidence="2">HPP transmembrane region domain-containing protein</fullName>
    </recommendedName>
</protein>
<keyword evidence="1" id="KW-1133">Transmembrane helix</keyword>
<evidence type="ECO:0000256" key="1">
    <source>
        <dbReference type="SAM" id="Phobius"/>
    </source>
</evidence>
<proteinExistence type="predicted"/>
<dbReference type="PANTHER" id="PTHR33741">
    <property type="entry name" value="TRANSMEMBRANE PROTEIN DDB_G0269096-RELATED"/>
    <property type="match status" value="1"/>
</dbReference>
<evidence type="ECO:0000313" key="4">
    <source>
        <dbReference type="Proteomes" id="UP000481153"/>
    </source>
</evidence>
<dbReference type="InterPro" id="IPR007065">
    <property type="entry name" value="HPP"/>
</dbReference>
<feature type="domain" description="HPP transmembrane region" evidence="2">
    <location>
        <begin position="40"/>
        <end position="202"/>
    </location>
</feature>
<dbReference type="EMBL" id="VJMJ01000079">
    <property type="protein sequence ID" value="KAF0738098.1"/>
    <property type="molecule type" value="Genomic_DNA"/>
</dbReference>
<feature type="transmembrane region" description="Helical" evidence="1">
    <location>
        <begin position="103"/>
        <end position="122"/>
    </location>
</feature>
<feature type="transmembrane region" description="Helical" evidence="1">
    <location>
        <begin position="173"/>
        <end position="194"/>
    </location>
</feature>
<gene>
    <name evidence="3" type="ORF">Ae201684_006087</name>
</gene>
<keyword evidence="1" id="KW-0812">Transmembrane</keyword>
<keyword evidence="4" id="KW-1185">Reference proteome</keyword>
<reference evidence="3 4" key="1">
    <citation type="submission" date="2019-07" db="EMBL/GenBank/DDBJ databases">
        <title>Genomics analysis of Aphanomyces spp. identifies a new class of oomycete effector associated with host adaptation.</title>
        <authorList>
            <person name="Gaulin E."/>
        </authorList>
    </citation>
    <scope>NUCLEOTIDE SEQUENCE [LARGE SCALE GENOMIC DNA]</scope>
    <source>
        <strain evidence="3 4">ATCC 201684</strain>
    </source>
</reference>